<reference evidence="4 5" key="1">
    <citation type="submission" date="2016-10" db="EMBL/GenBank/DDBJ databases">
        <authorList>
            <person name="de Groot N.N."/>
        </authorList>
    </citation>
    <scope>NUCLEOTIDE SEQUENCE [LARGE SCALE GENOMIC DNA]</scope>
    <source>
        <strain evidence="4 5">DSM 18438</strain>
    </source>
</reference>
<dbReference type="Pfam" id="PF05130">
    <property type="entry name" value="FlgN"/>
    <property type="match status" value="1"/>
</dbReference>
<comment type="function">
    <text evidence="1">Required for the efficient initiation of filament assembly.</text>
</comment>
<keyword evidence="3" id="KW-1005">Bacterial flagellum biogenesis</keyword>
<dbReference type="AlphaFoldDB" id="A0A1I1FF43"/>
<dbReference type="STRING" id="1122252.SAMN05660443_0984"/>
<name>A0A1I1FF43_9GAMM</name>
<evidence type="ECO:0000256" key="2">
    <source>
        <dbReference type="ARBA" id="ARBA00007703"/>
    </source>
</evidence>
<protein>
    <submittedName>
        <fullName evidence="4">FlgN protein</fullName>
    </submittedName>
</protein>
<evidence type="ECO:0000256" key="1">
    <source>
        <dbReference type="ARBA" id="ARBA00002397"/>
    </source>
</evidence>
<evidence type="ECO:0000313" key="4">
    <source>
        <dbReference type="EMBL" id="SFB98079.1"/>
    </source>
</evidence>
<gene>
    <name evidence="4" type="ORF">SAMN05660443_0984</name>
</gene>
<proteinExistence type="inferred from homology"/>
<comment type="similarity">
    <text evidence="2">Belongs to the FlgN family.</text>
</comment>
<organism evidence="4 5">
    <name type="scientific">Marinospirillum celere</name>
    <dbReference type="NCBI Taxonomy" id="1122252"/>
    <lineage>
        <taxon>Bacteria</taxon>
        <taxon>Pseudomonadati</taxon>
        <taxon>Pseudomonadota</taxon>
        <taxon>Gammaproteobacteria</taxon>
        <taxon>Oceanospirillales</taxon>
        <taxon>Oceanospirillaceae</taxon>
        <taxon>Marinospirillum</taxon>
    </lineage>
</organism>
<dbReference type="RefSeq" id="WP_245751700.1">
    <property type="nucleotide sequence ID" value="NZ_FOLH01000002.1"/>
</dbReference>
<evidence type="ECO:0000313" key="5">
    <source>
        <dbReference type="Proteomes" id="UP000199058"/>
    </source>
</evidence>
<dbReference type="InterPro" id="IPR036679">
    <property type="entry name" value="FlgN-like_sf"/>
</dbReference>
<dbReference type="Proteomes" id="UP000199058">
    <property type="component" value="Unassembled WGS sequence"/>
</dbReference>
<dbReference type="SUPFAM" id="SSF140566">
    <property type="entry name" value="FlgN-like"/>
    <property type="match status" value="1"/>
</dbReference>
<sequence>MSTNSTQAFKDLLLVAIGNLKKLLQVVEQEYQLLQTGASDAEELEALTEKKNQLLQQIEVDVDQRKEFLKTQDLNPDMDGLESFFASLPEANAAALRKGWNQLISLLEKIHQQNNINGRLINRALQHFDVLLNAMQETQGKVRVYHPSGGAGDLNIPRNLGKA</sequence>
<dbReference type="InterPro" id="IPR007809">
    <property type="entry name" value="FlgN-like"/>
</dbReference>
<keyword evidence="5" id="KW-1185">Reference proteome</keyword>
<accession>A0A1I1FF43</accession>
<dbReference type="GO" id="GO:0044780">
    <property type="term" value="P:bacterial-type flagellum assembly"/>
    <property type="evidence" value="ECO:0007669"/>
    <property type="project" value="InterPro"/>
</dbReference>
<dbReference type="Gene3D" id="1.20.58.300">
    <property type="entry name" value="FlgN-like"/>
    <property type="match status" value="1"/>
</dbReference>
<evidence type="ECO:0000256" key="3">
    <source>
        <dbReference type="ARBA" id="ARBA00022795"/>
    </source>
</evidence>
<dbReference type="EMBL" id="FOLH01000002">
    <property type="protein sequence ID" value="SFB98079.1"/>
    <property type="molecule type" value="Genomic_DNA"/>
</dbReference>